<comment type="caution">
    <text evidence="2">The sequence shown here is derived from an EMBL/GenBank/DDBJ whole genome shotgun (WGS) entry which is preliminary data.</text>
</comment>
<sequence>MNTRFPPSERQEAEGALHAELRGVASDTPVILDFDETLWLRNSTEMYLQSLWPRLPAVLILLALEWLRPWCWLTRKDAVSRYRDWLRVLTTTLLMPWNLLLWRRKAVQLGPRYANRRLLGMLGKGPAVPLVATFGLRPIVEPLLRAIDPRLRLCVVGGFWSAFRLRRQGKWAALQQVLGEQTARRALYVTDSAEDQDVLDAVRHPVLARWPDARYEDALARGYIPFLYSSRGKRTGKQYMSQVVLKRDVMVLILAFAWTQPSPILAAAALLFMHLSFWLVYEIGYQENDVIGEQCEQAPTLASGYSEMRDRMDPAAAWTASLSIAAPGLLLLLYATDAPVSSGQMMHGLAALAFGWACYLIAARQAFKLYNQRQPESRGLLYLLLQLFRSVGYALFIPATTVGAALCIAHVLVSWLPYLAYRYSGLRLETPDRLLYIVHFLFIALTLGLMSRDLAALLTSQSAAILLYFGWRARQEAQIWLQSAGRIDEAPRGGESEKSQGTNQEANCLLGPRAAEVNATIE</sequence>
<evidence type="ECO:0000313" key="2">
    <source>
        <dbReference type="EMBL" id="MBK1619858.1"/>
    </source>
</evidence>
<dbReference type="AlphaFoldDB" id="A0A9X1B4V2"/>
<evidence type="ECO:0008006" key="4">
    <source>
        <dbReference type="Google" id="ProtNLM"/>
    </source>
</evidence>
<keyword evidence="1" id="KW-0472">Membrane</keyword>
<feature type="transmembrane region" description="Helical" evidence="1">
    <location>
        <begin position="433"/>
        <end position="449"/>
    </location>
</feature>
<feature type="transmembrane region" description="Helical" evidence="1">
    <location>
        <begin position="402"/>
        <end position="421"/>
    </location>
</feature>
<dbReference type="EMBL" id="NRRY01000027">
    <property type="protein sequence ID" value="MBK1619858.1"/>
    <property type="molecule type" value="Genomic_DNA"/>
</dbReference>
<feature type="transmembrane region" description="Helical" evidence="1">
    <location>
        <begin position="315"/>
        <end position="335"/>
    </location>
</feature>
<evidence type="ECO:0000256" key="1">
    <source>
        <dbReference type="SAM" id="Phobius"/>
    </source>
</evidence>
<organism evidence="2 3">
    <name type="scientific">Lamprobacter modestohalophilus</name>
    <dbReference type="NCBI Taxonomy" id="1064514"/>
    <lineage>
        <taxon>Bacteria</taxon>
        <taxon>Pseudomonadati</taxon>
        <taxon>Pseudomonadota</taxon>
        <taxon>Gammaproteobacteria</taxon>
        <taxon>Chromatiales</taxon>
        <taxon>Chromatiaceae</taxon>
        <taxon>Lamprobacter</taxon>
    </lineage>
</organism>
<gene>
    <name evidence="2" type="ORF">CKO42_15690</name>
</gene>
<dbReference type="RefSeq" id="WP_200246081.1">
    <property type="nucleotide sequence ID" value="NZ_NRRY01000027.1"/>
</dbReference>
<proteinExistence type="predicted"/>
<reference evidence="2 3" key="1">
    <citation type="journal article" date="2020" name="Microorganisms">
        <title>Osmotic Adaptation and Compatible Solute Biosynthesis of Phototrophic Bacteria as Revealed from Genome Analyses.</title>
        <authorList>
            <person name="Imhoff J.F."/>
            <person name="Rahn T."/>
            <person name="Kunzel S."/>
            <person name="Keller A."/>
            <person name="Neulinger S.C."/>
        </authorList>
    </citation>
    <scope>NUCLEOTIDE SEQUENCE [LARGE SCALE GENOMIC DNA]</scope>
    <source>
        <strain evidence="2 3">DSM 25653</strain>
    </source>
</reference>
<name>A0A9X1B4V2_9GAMM</name>
<protein>
    <recommendedName>
        <fullName evidence="4">Haloacid dehalogenase-like hydrolase</fullName>
    </recommendedName>
</protein>
<accession>A0A9X1B4V2</accession>
<feature type="transmembrane region" description="Helical" evidence="1">
    <location>
        <begin position="347"/>
        <end position="367"/>
    </location>
</feature>
<keyword evidence="3" id="KW-1185">Reference proteome</keyword>
<keyword evidence="1" id="KW-0812">Transmembrane</keyword>
<evidence type="ECO:0000313" key="3">
    <source>
        <dbReference type="Proteomes" id="UP001138768"/>
    </source>
</evidence>
<dbReference type="Proteomes" id="UP001138768">
    <property type="component" value="Unassembled WGS sequence"/>
</dbReference>
<keyword evidence="1" id="KW-1133">Transmembrane helix</keyword>